<dbReference type="EMBL" id="JH816018">
    <property type="protein sequence ID" value="EKC35041.1"/>
    <property type="molecule type" value="Genomic_DNA"/>
</dbReference>
<dbReference type="InParanoid" id="K1RL61"/>
<evidence type="ECO:0000313" key="1">
    <source>
        <dbReference type="EMBL" id="EKC35041.1"/>
    </source>
</evidence>
<dbReference type="InterPro" id="IPR016186">
    <property type="entry name" value="C-type_lectin-like/link_sf"/>
</dbReference>
<dbReference type="PROSITE" id="PS50948">
    <property type="entry name" value="PAN"/>
    <property type="match status" value="1"/>
</dbReference>
<dbReference type="Gene3D" id="3.50.4.10">
    <property type="entry name" value="Hepatocyte Growth Factor"/>
    <property type="match status" value="1"/>
</dbReference>
<dbReference type="Pfam" id="PF00024">
    <property type="entry name" value="PAN_1"/>
    <property type="match status" value="1"/>
</dbReference>
<dbReference type="InterPro" id="IPR003609">
    <property type="entry name" value="Pan_app"/>
</dbReference>
<dbReference type="AlphaFoldDB" id="K1RL61"/>
<accession>K1RL61</accession>
<protein>
    <submittedName>
        <fullName evidence="1">Uncharacterized protein</fullName>
    </submittedName>
</protein>
<gene>
    <name evidence="1" type="ORF">CGI_10013743</name>
</gene>
<organism evidence="1">
    <name type="scientific">Magallana gigas</name>
    <name type="common">Pacific oyster</name>
    <name type="synonym">Crassostrea gigas</name>
    <dbReference type="NCBI Taxonomy" id="29159"/>
    <lineage>
        <taxon>Eukaryota</taxon>
        <taxon>Metazoa</taxon>
        <taxon>Spiralia</taxon>
        <taxon>Lophotrochozoa</taxon>
        <taxon>Mollusca</taxon>
        <taxon>Bivalvia</taxon>
        <taxon>Autobranchia</taxon>
        <taxon>Pteriomorphia</taxon>
        <taxon>Ostreida</taxon>
        <taxon>Ostreoidea</taxon>
        <taxon>Ostreidae</taxon>
        <taxon>Magallana</taxon>
    </lineage>
</organism>
<reference evidence="1" key="1">
    <citation type="journal article" date="2012" name="Nature">
        <title>The oyster genome reveals stress adaptation and complexity of shell formation.</title>
        <authorList>
            <person name="Zhang G."/>
            <person name="Fang X."/>
            <person name="Guo X."/>
            <person name="Li L."/>
            <person name="Luo R."/>
            <person name="Xu F."/>
            <person name="Yang P."/>
            <person name="Zhang L."/>
            <person name="Wang X."/>
            <person name="Qi H."/>
            <person name="Xiong Z."/>
            <person name="Que H."/>
            <person name="Xie Y."/>
            <person name="Holland P.W."/>
            <person name="Paps J."/>
            <person name="Zhu Y."/>
            <person name="Wu F."/>
            <person name="Chen Y."/>
            <person name="Wang J."/>
            <person name="Peng C."/>
            <person name="Meng J."/>
            <person name="Yang L."/>
            <person name="Liu J."/>
            <person name="Wen B."/>
            <person name="Zhang N."/>
            <person name="Huang Z."/>
            <person name="Zhu Q."/>
            <person name="Feng Y."/>
            <person name="Mount A."/>
            <person name="Hedgecock D."/>
            <person name="Xu Z."/>
            <person name="Liu Y."/>
            <person name="Domazet-Loso T."/>
            <person name="Du Y."/>
            <person name="Sun X."/>
            <person name="Zhang S."/>
            <person name="Liu B."/>
            <person name="Cheng P."/>
            <person name="Jiang X."/>
            <person name="Li J."/>
            <person name="Fan D."/>
            <person name="Wang W."/>
            <person name="Fu W."/>
            <person name="Wang T."/>
            <person name="Wang B."/>
            <person name="Zhang J."/>
            <person name="Peng Z."/>
            <person name="Li Y."/>
            <person name="Li N."/>
            <person name="Wang J."/>
            <person name="Chen M."/>
            <person name="He Y."/>
            <person name="Tan F."/>
            <person name="Song X."/>
            <person name="Zheng Q."/>
            <person name="Huang R."/>
            <person name="Yang H."/>
            <person name="Du X."/>
            <person name="Chen L."/>
            <person name="Yang M."/>
            <person name="Gaffney P.M."/>
            <person name="Wang S."/>
            <person name="Luo L."/>
            <person name="She Z."/>
            <person name="Ming Y."/>
            <person name="Huang W."/>
            <person name="Zhang S."/>
            <person name="Huang B."/>
            <person name="Zhang Y."/>
            <person name="Qu T."/>
            <person name="Ni P."/>
            <person name="Miao G."/>
            <person name="Wang J."/>
            <person name="Wang Q."/>
            <person name="Steinberg C.E."/>
            <person name="Wang H."/>
            <person name="Li N."/>
            <person name="Qian L."/>
            <person name="Zhang G."/>
            <person name="Li Y."/>
            <person name="Yang H."/>
            <person name="Liu X."/>
            <person name="Wang J."/>
            <person name="Yin Y."/>
            <person name="Wang J."/>
        </authorList>
    </citation>
    <scope>NUCLEOTIDE SEQUENCE [LARGE SCALE GENOMIC DNA]</scope>
    <source>
        <strain evidence="1">05x7-T-G4-1.051#20</strain>
    </source>
</reference>
<proteinExistence type="predicted"/>
<dbReference type="SUPFAM" id="SSF57414">
    <property type="entry name" value="Hairpin loop containing domain-like"/>
    <property type="match status" value="1"/>
</dbReference>
<dbReference type="HOGENOM" id="CLU_821963_0_0_1"/>
<sequence>MPEYSVTGRDELFPEYQTCIWIPSQVYPYEEAKSVCESAGKIMLGTKNFSQVLDLMDLLNTKYIHIYSRRTGTKTYEMDDGTLIPSTLWCPGQPDSDSGCLGVQSDPQSDWYTSPGVDDIISQRNPFAECLGSEVWKIVPRLLDGGIAEIPSKSYNGSTISLCALECQMRPPCQLFRYNSDTSECDLYDGRRFKRTSNFQRNQFYQKMPEYCVTGRDEWFPEYQTCIWIPTQDYPYEEAKRLCESAGKVMLGINNFSQVLDLMALLDTQYIHVYSRRTGTNTYEMDDGTLIPSTLWCPDQPYEDSGCLGVQNDPQNDWCPSPGVDDIICFHTRQFFCV</sequence>
<dbReference type="SUPFAM" id="SSF56436">
    <property type="entry name" value="C-type lectin-like"/>
    <property type="match status" value="2"/>
</dbReference>
<dbReference type="InterPro" id="IPR016187">
    <property type="entry name" value="CTDL_fold"/>
</dbReference>
<dbReference type="Gene3D" id="3.10.100.10">
    <property type="entry name" value="Mannose-Binding Protein A, subunit A"/>
    <property type="match status" value="2"/>
</dbReference>
<name>K1RL61_MAGGI</name>
<dbReference type="CDD" id="cd00037">
    <property type="entry name" value="CLECT"/>
    <property type="match status" value="2"/>
</dbReference>